<dbReference type="Proteomes" id="UP000070258">
    <property type="component" value="Unassembled WGS sequence"/>
</dbReference>
<dbReference type="InterPro" id="IPR036388">
    <property type="entry name" value="WH-like_DNA-bd_sf"/>
</dbReference>
<evidence type="ECO:0000256" key="5">
    <source>
        <dbReference type="ARBA" id="ARBA00023163"/>
    </source>
</evidence>
<evidence type="ECO:0000256" key="4">
    <source>
        <dbReference type="ARBA" id="ARBA00023159"/>
    </source>
</evidence>
<dbReference type="GO" id="GO:0003677">
    <property type="term" value="F:DNA binding"/>
    <property type="evidence" value="ECO:0007669"/>
    <property type="project" value="UniProtKB-KW"/>
</dbReference>
<evidence type="ECO:0000313" key="8">
    <source>
        <dbReference type="EMBL" id="KXP14587.1"/>
    </source>
</evidence>
<organism evidence="8 9">
    <name type="scientific">Tsukamurella pseudospumae</name>
    <dbReference type="NCBI Taxonomy" id="239498"/>
    <lineage>
        <taxon>Bacteria</taxon>
        <taxon>Bacillati</taxon>
        <taxon>Actinomycetota</taxon>
        <taxon>Actinomycetes</taxon>
        <taxon>Mycobacteriales</taxon>
        <taxon>Tsukamurellaceae</taxon>
        <taxon>Tsukamurella</taxon>
    </lineage>
</organism>
<reference evidence="9" key="1">
    <citation type="submission" date="2016-02" db="EMBL/GenBank/DDBJ databases">
        <authorList>
            <person name="Wen L."/>
            <person name="He K."/>
            <person name="Yang H."/>
        </authorList>
    </citation>
    <scope>NUCLEOTIDE SEQUENCE [LARGE SCALE GENOMIC DNA]</scope>
    <source>
        <strain evidence="9">JCM 15929</strain>
    </source>
</reference>
<dbReference type="InterPro" id="IPR036390">
    <property type="entry name" value="WH_DNA-bd_sf"/>
</dbReference>
<dbReference type="PROSITE" id="PS50931">
    <property type="entry name" value="HTH_LYSR"/>
    <property type="match status" value="1"/>
</dbReference>
<dbReference type="PANTHER" id="PTHR30346">
    <property type="entry name" value="TRANSCRIPTIONAL DUAL REGULATOR HCAR-RELATED"/>
    <property type="match status" value="1"/>
</dbReference>
<evidence type="ECO:0000313" key="9">
    <source>
        <dbReference type="Proteomes" id="UP000070258"/>
    </source>
</evidence>
<evidence type="ECO:0000259" key="6">
    <source>
        <dbReference type="PROSITE" id="PS50931"/>
    </source>
</evidence>
<name>A0A138AVU3_9ACTN</name>
<dbReference type="Gene3D" id="1.10.10.10">
    <property type="entry name" value="Winged helix-like DNA-binding domain superfamily/Winged helix DNA-binding domain"/>
    <property type="match status" value="1"/>
</dbReference>
<reference evidence="7 10" key="2">
    <citation type="submission" date="2016-02" db="EMBL/GenBank/DDBJ databases">
        <authorList>
            <person name="Teng J.L."/>
            <person name="Tang Y."/>
            <person name="Huang Y."/>
            <person name="Guo F."/>
            <person name="Wei W."/>
            <person name="Chen J.H."/>
            <person name="Wong S.Y."/>
            <person name="Lau S.K."/>
            <person name="Woo P.C."/>
        </authorList>
    </citation>
    <scope>NUCLEOTIDE SEQUENCE [LARGE SCALE GENOMIC DNA]</scope>
    <source>
        <strain evidence="7 10">JCM 13375</strain>
    </source>
</reference>
<feature type="domain" description="HTH lysR-type" evidence="6">
    <location>
        <begin position="1"/>
        <end position="59"/>
    </location>
</feature>
<evidence type="ECO:0000256" key="1">
    <source>
        <dbReference type="ARBA" id="ARBA00009437"/>
    </source>
</evidence>
<dbReference type="EMBL" id="LSRE01000049">
    <property type="protein sequence ID" value="KXO89534.1"/>
    <property type="molecule type" value="Genomic_DNA"/>
</dbReference>
<dbReference type="Proteomes" id="UP000070409">
    <property type="component" value="Unassembled WGS sequence"/>
</dbReference>
<dbReference type="SUPFAM" id="SSF46785">
    <property type="entry name" value="Winged helix' DNA-binding domain"/>
    <property type="match status" value="1"/>
</dbReference>
<keyword evidence="10" id="KW-1185">Reference proteome</keyword>
<protein>
    <recommendedName>
        <fullName evidence="6">HTH lysR-type domain-containing protein</fullName>
    </recommendedName>
</protein>
<evidence type="ECO:0000313" key="10">
    <source>
        <dbReference type="Proteomes" id="UP000070409"/>
    </source>
</evidence>
<keyword evidence="4" id="KW-0010">Activator</keyword>
<accession>A0A138AVU3</accession>
<dbReference type="GO" id="GO:0003700">
    <property type="term" value="F:DNA-binding transcription factor activity"/>
    <property type="evidence" value="ECO:0007669"/>
    <property type="project" value="InterPro"/>
</dbReference>
<keyword evidence="3" id="KW-0238">DNA-binding</keyword>
<comment type="caution">
    <text evidence="8">The sequence shown here is derived from an EMBL/GenBank/DDBJ whole genome shotgun (WGS) entry which is preliminary data.</text>
</comment>
<dbReference type="AlphaFoldDB" id="A0A138AVU3"/>
<comment type="similarity">
    <text evidence="1">Belongs to the LysR transcriptional regulatory family.</text>
</comment>
<dbReference type="EMBL" id="LSRF01000001">
    <property type="protein sequence ID" value="KXP14587.1"/>
    <property type="molecule type" value="Genomic_DNA"/>
</dbReference>
<sequence>MSDIERLRLVATVARTASMNVAAQVHGTSQPSVTRAVAGMEKLLGFALFERGSAGTTPAPGALPALAVIERVVAGLDELRELGCSSRSTISVCRTLNVYLPDYIEGRITRWNRAHEVQVEQCIVDDPVAALRSGECDLAVVHLTGPMLEGVETQVVRALGRAGRVELLNRPAPSGRVAAFLKYLG</sequence>
<evidence type="ECO:0000313" key="7">
    <source>
        <dbReference type="EMBL" id="KXO89534.1"/>
    </source>
</evidence>
<keyword evidence="5" id="KW-0804">Transcription</keyword>
<dbReference type="RefSeq" id="WP_068569201.1">
    <property type="nucleotide sequence ID" value="NZ_LSRE01000049.1"/>
</dbReference>
<evidence type="ECO:0000256" key="3">
    <source>
        <dbReference type="ARBA" id="ARBA00023125"/>
    </source>
</evidence>
<dbReference type="Pfam" id="PF00126">
    <property type="entry name" value="HTH_1"/>
    <property type="match status" value="1"/>
</dbReference>
<proteinExistence type="inferred from homology"/>
<dbReference type="PANTHER" id="PTHR30346:SF0">
    <property type="entry name" value="HCA OPERON TRANSCRIPTIONAL ACTIVATOR HCAR"/>
    <property type="match status" value="1"/>
</dbReference>
<evidence type="ECO:0000256" key="2">
    <source>
        <dbReference type="ARBA" id="ARBA00023015"/>
    </source>
</evidence>
<keyword evidence="2" id="KW-0805">Transcription regulation</keyword>
<dbReference type="GO" id="GO:0032993">
    <property type="term" value="C:protein-DNA complex"/>
    <property type="evidence" value="ECO:0007669"/>
    <property type="project" value="TreeGrafter"/>
</dbReference>
<reference evidence="8" key="3">
    <citation type="submission" date="2016-02" db="EMBL/GenBank/DDBJ databases">
        <authorList>
            <person name="Teng J.L."/>
            <person name="Yang Y."/>
            <person name="Huang Y."/>
            <person name="Guo F."/>
            <person name="Wei W."/>
            <person name="Chen J.H."/>
            <person name="Wong S.Y."/>
            <person name="Lau S.K."/>
            <person name="Woo P.C."/>
        </authorList>
    </citation>
    <scope>NUCLEOTIDE SEQUENCE</scope>
    <source>
        <strain evidence="8">JCM 15929</strain>
    </source>
</reference>
<gene>
    <name evidence="8" type="ORF">AXK60_01415</name>
    <name evidence="7" type="ORF">AXK61_08845</name>
</gene>
<dbReference type="InterPro" id="IPR000847">
    <property type="entry name" value="LysR_HTH_N"/>
</dbReference>